<dbReference type="GeneID" id="7331067"/>
<evidence type="ECO:0000256" key="7">
    <source>
        <dbReference type="RuleBase" id="RU363032"/>
    </source>
</evidence>
<dbReference type="RefSeq" id="YP_002515743.1">
    <property type="nucleotide sequence ID" value="NC_011916.1"/>
</dbReference>
<protein>
    <submittedName>
        <fullName evidence="9">Phosphonates transport system permease protein phnE</fullName>
    </submittedName>
</protein>
<evidence type="ECO:0000313" key="9">
    <source>
        <dbReference type="EMBL" id="ACL93835.1"/>
    </source>
</evidence>
<keyword evidence="4 7" id="KW-0812">Transmembrane</keyword>
<dbReference type="EMBL" id="CP001340">
    <property type="protein sequence ID" value="ACL93835.1"/>
    <property type="molecule type" value="Genomic_DNA"/>
</dbReference>
<evidence type="ECO:0000256" key="4">
    <source>
        <dbReference type="ARBA" id="ARBA00022692"/>
    </source>
</evidence>
<evidence type="ECO:0000313" key="10">
    <source>
        <dbReference type="Proteomes" id="UP000001364"/>
    </source>
</evidence>
<dbReference type="Pfam" id="PF00528">
    <property type="entry name" value="BPD_transp_1"/>
    <property type="match status" value="1"/>
</dbReference>
<gene>
    <name evidence="9" type="ordered locus">CCNA_00368</name>
</gene>
<dbReference type="HOGENOM" id="CLU_064254_1_2_5"/>
<dbReference type="PROSITE" id="PS50928">
    <property type="entry name" value="ABC_TM1"/>
    <property type="match status" value="1"/>
</dbReference>
<proteinExistence type="inferred from homology"/>
<evidence type="ECO:0000256" key="2">
    <source>
        <dbReference type="ARBA" id="ARBA00022448"/>
    </source>
</evidence>
<dbReference type="Proteomes" id="UP000001364">
    <property type="component" value="Chromosome"/>
</dbReference>
<keyword evidence="3" id="KW-1003">Cell membrane</keyword>
<dbReference type="PhylomeDB" id="A0A0H3C553"/>
<reference evidence="9 10" key="1">
    <citation type="journal article" date="2010" name="J. Bacteriol.">
        <title>The genetic basis of laboratory adaptation in Caulobacter crescentus.</title>
        <authorList>
            <person name="Marks M.E."/>
            <person name="Castro-Rojas C.M."/>
            <person name="Teiling C."/>
            <person name="Du L."/>
            <person name="Kapatral V."/>
            <person name="Walunas T.L."/>
            <person name="Crosson S."/>
        </authorList>
    </citation>
    <scope>NUCLEOTIDE SEQUENCE [LARGE SCALE GENOMIC DNA]</scope>
    <source>
        <strain evidence="10">NA1000 / CB15N</strain>
    </source>
</reference>
<feature type="transmembrane region" description="Helical" evidence="7">
    <location>
        <begin position="139"/>
        <end position="162"/>
    </location>
</feature>
<organism evidence="9 10">
    <name type="scientific">Caulobacter vibrioides (strain NA1000 / CB15N)</name>
    <name type="common">Caulobacter crescentus</name>
    <dbReference type="NCBI Taxonomy" id="565050"/>
    <lineage>
        <taxon>Bacteria</taxon>
        <taxon>Pseudomonadati</taxon>
        <taxon>Pseudomonadota</taxon>
        <taxon>Alphaproteobacteria</taxon>
        <taxon>Caulobacterales</taxon>
        <taxon>Caulobacteraceae</taxon>
        <taxon>Caulobacter</taxon>
    </lineage>
</organism>
<evidence type="ECO:0000256" key="3">
    <source>
        <dbReference type="ARBA" id="ARBA00022475"/>
    </source>
</evidence>
<evidence type="ECO:0000256" key="6">
    <source>
        <dbReference type="ARBA" id="ARBA00023136"/>
    </source>
</evidence>
<feature type="transmembrane region" description="Helical" evidence="7">
    <location>
        <begin position="20"/>
        <end position="41"/>
    </location>
</feature>
<feature type="transmembrane region" description="Helical" evidence="7">
    <location>
        <begin position="94"/>
        <end position="118"/>
    </location>
</feature>
<dbReference type="KEGG" id="ccs:CCNA_00368"/>
<evidence type="ECO:0000256" key="5">
    <source>
        <dbReference type="ARBA" id="ARBA00022989"/>
    </source>
</evidence>
<dbReference type="PANTHER" id="PTHR30043:SF1">
    <property type="entry name" value="ABC TRANSPORT SYSTEM PERMEASE PROTEIN P69"/>
    <property type="match status" value="1"/>
</dbReference>
<feature type="transmembrane region" description="Helical" evidence="7">
    <location>
        <begin position="247"/>
        <end position="269"/>
    </location>
</feature>
<dbReference type="RefSeq" id="WP_010918252.1">
    <property type="nucleotide sequence ID" value="NC_011916.1"/>
</dbReference>
<keyword evidence="10" id="KW-1185">Reference proteome</keyword>
<dbReference type="PANTHER" id="PTHR30043">
    <property type="entry name" value="PHOSPHONATES TRANSPORT SYSTEM PERMEASE PROTEIN"/>
    <property type="match status" value="1"/>
</dbReference>
<sequence>MMSQAAKIEGAIPPPPKRSASALAFDTLLWGGVILLLIISFQPAEIDKFPQLFTDTEKTQGFAQLFFKPFTDAQLFMSMDWSLFIGKMWQTIQMAMWGTALAIIVAIPLGLLGARNIAPVWVQQPVRRVLDLIRSIPDLVVALIFITAVGLGPFAGVMSIMFNTGGVLAKLFAEAVESIDKGPVEGVRATGAVKLQEIVWGVIPQVAPLWTSYALYRFESSSRAATVLGIIGAGGIGQILYDSINAFQFDQTGCIVLVIVVAVSMIDLLSQVIRTRLL</sequence>
<feature type="transmembrane region" description="Helical" evidence="7">
    <location>
        <begin position="223"/>
        <end position="241"/>
    </location>
</feature>
<evidence type="ECO:0000256" key="1">
    <source>
        <dbReference type="ARBA" id="ARBA00004651"/>
    </source>
</evidence>
<keyword evidence="6 7" id="KW-0472">Membrane</keyword>
<dbReference type="InterPro" id="IPR000515">
    <property type="entry name" value="MetI-like"/>
</dbReference>
<evidence type="ECO:0000259" key="8">
    <source>
        <dbReference type="PROSITE" id="PS50928"/>
    </source>
</evidence>
<comment type="subcellular location">
    <subcellularLocation>
        <location evidence="1 7">Cell membrane</location>
        <topology evidence="1 7">Multi-pass membrane protein</topology>
    </subcellularLocation>
</comment>
<dbReference type="NCBIfam" id="TIGR01097">
    <property type="entry name" value="PhnE"/>
    <property type="match status" value="1"/>
</dbReference>
<dbReference type="InterPro" id="IPR035906">
    <property type="entry name" value="MetI-like_sf"/>
</dbReference>
<dbReference type="SUPFAM" id="SSF161098">
    <property type="entry name" value="MetI-like"/>
    <property type="match status" value="1"/>
</dbReference>
<comment type="similarity">
    <text evidence="7">Belongs to the binding-protein-dependent transport system permease family.</text>
</comment>
<dbReference type="GO" id="GO:0015416">
    <property type="term" value="F:ABC-type phosphonate transporter activity"/>
    <property type="evidence" value="ECO:0007669"/>
    <property type="project" value="InterPro"/>
</dbReference>
<keyword evidence="2 7" id="KW-0813">Transport</keyword>
<name>A0A0H3C553_CAUVN</name>
<dbReference type="AlphaFoldDB" id="A0A0H3C553"/>
<feature type="domain" description="ABC transmembrane type-1" evidence="8">
    <location>
        <begin position="88"/>
        <end position="270"/>
    </location>
</feature>
<dbReference type="SMR" id="A0A0H3C553"/>
<dbReference type="InterPro" id="IPR005769">
    <property type="entry name" value="PhnE/PtxC"/>
</dbReference>
<dbReference type="GO" id="GO:0005886">
    <property type="term" value="C:plasma membrane"/>
    <property type="evidence" value="ECO:0007669"/>
    <property type="project" value="UniProtKB-SubCell"/>
</dbReference>
<dbReference type="PATRIC" id="fig|565050.3.peg.367"/>
<accession>A0A0H3C553</accession>
<keyword evidence="5 7" id="KW-1133">Transmembrane helix</keyword>
<dbReference type="OrthoDB" id="9808005at2"/>
<dbReference type="Gene3D" id="1.10.3720.10">
    <property type="entry name" value="MetI-like"/>
    <property type="match status" value="1"/>
</dbReference>